<feature type="compositionally biased region" description="Gly residues" evidence="1">
    <location>
        <begin position="109"/>
        <end position="119"/>
    </location>
</feature>
<sequence length="422" mass="41030">MQYDDGSGDVQPGHDIAISGNGSSEDLGPATYDSDHDGVADSVVIGQDDHSYVVTDSDHDGRADSMRAFDEDGRRVDPKTGEPLPDDTAGQQTGTDGHDDTASSHGSDGTAGGHGGDGSAGDAAGAIHTSDTGADAAGQAGAGAPDAADGTTGTGTDAAAGGLSVAGADGGAIELGDPTVDLDKDGHADTAVVRGTDGSVTGFTDRDGDGVADQITQINPDHQVVIAVSDGQGGWQVVATGHMDADNTMVEDPTPAPGAEIHLPTGEAGTSGTDGTDAPDAGVPTDTTDTTTDTTTVPATDGPATGGPTPDAGTDPGGASPAGDITYSAGGHEYDLGAPTHDMNADGTPDTVVVHQADGTVIGYTDTDGDGQADQITQVAADGSVVIGVSDGHGGWSQVASGHRADDGSFVADQPAPAASAG</sequence>
<feature type="domain" description="DUF6802" evidence="2">
    <location>
        <begin position="335"/>
        <end position="402"/>
    </location>
</feature>
<organism evidence="3 4">
    <name type="scientific">Nakamurella endophytica</name>
    <dbReference type="NCBI Taxonomy" id="1748367"/>
    <lineage>
        <taxon>Bacteria</taxon>
        <taxon>Bacillati</taxon>
        <taxon>Actinomycetota</taxon>
        <taxon>Actinomycetes</taxon>
        <taxon>Nakamurellales</taxon>
        <taxon>Nakamurellaceae</taxon>
        <taxon>Nakamurella</taxon>
    </lineage>
</organism>
<dbReference type="Pfam" id="PF20615">
    <property type="entry name" value="DUF6802"/>
    <property type="match status" value="2"/>
</dbReference>
<feature type="region of interest" description="Disordered" evidence="1">
    <location>
        <begin position="396"/>
        <end position="422"/>
    </location>
</feature>
<gene>
    <name evidence="3" type="ORF">GCM10011594_14830</name>
</gene>
<proteinExistence type="predicted"/>
<evidence type="ECO:0000313" key="3">
    <source>
        <dbReference type="EMBL" id="GGL96146.1"/>
    </source>
</evidence>
<accession>A0A917SS88</accession>
<feature type="compositionally biased region" description="Low complexity" evidence="1">
    <location>
        <begin position="120"/>
        <end position="155"/>
    </location>
</feature>
<evidence type="ECO:0000313" key="4">
    <source>
        <dbReference type="Proteomes" id="UP000655208"/>
    </source>
</evidence>
<feature type="compositionally biased region" description="Low complexity" evidence="1">
    <location>
        <begin position="276"/>
        <end position="319"/>
    </location>
</feature>
<feature type="compositionally biased region" description="Basic and acidic residues" evidence="1">
    <location>
        <begin position="47"/>
        <end position="80"/>
    </location>
</feature>
<dbReference type="InterPro" id="IPR046543">
    <property type="entry name" value="DUF6802"/>
</dbReference>
<dbReference type="AlphaFoldDB" id="A0A917SS88"/>
<reference evidence="3" key="2">
    <citation type="submission" date="2020-09" db="EMBL/GenBank/DDBJ databases">
        <authorList>
            <person name="Sun Q."/>
            <person name="Zhou Y."/>
        </authorList>
    </citation>
    <scope>NUCLEOTIDE SEQUENCE</scope>
    <source>
        <strain evidence="3">CGMCC 4.7308</strain>
    </source>
</reference>
<feature type="region of interest" description="Disordered" evidence="1">
    <location>
        <begin position="250"/>
        <end position="323"/>
    </location>
</feature>
<comment type="caution">
    <text evidence="3">The sequence shown here is derived from an EMBL/GenBank/DDBJ whole genome shotgun (WGS) entry which is preliminary data.</text>
</comment>
<evidence type="ECO:0000259" key="2">
    <source>
        <dbReference type="Pfam" id="PF20615"/>
    </source>
</evidence>
<dbReference type="RefSeq" id="WP_188940918.1">
    <property type="nucleotide sequence ID" value="NZ_BMNA01000003.1"/>
</dbReference>
<dbReference type="EMBL" id="BMNA01000003">
    <property type="protein sequence ID" value="GGL96146.1"/>
    <property type="molecule type" value="Genomic_DNA"/>
</dbReference>
<reference evidence="3" key="1">
    <citation type="journal article" date="2014" name="Int. J. Syst. Evol. Microbiol.">
        <title>Complete genome sequence of Corynebacterium casei LMG S-19264T (=DSM 44701T), isolated from a smear-ripened cheese.</title>
        <authorList>
            <consortium name="US DOE Joint Genome Institute (JGI-PGF)"/>
            <person name="Walter F."/>
            <person name="Albersmeier A."/>
            <person name="Kalinowski J."/>
            <person name="Ruckert C."/>
        </authorList>
    </citation>
    <scope>NUCLEOTIDE SEQUENCE</scope>
    <source>
        <strain evidence="3">CGMCC 4.7308</strain>
    </source>
</reference>
<name>A0A917SS88_9ACTN</name>
<protein>
    <recommendedName>
        <fullName evidence="2">DUF6802 domain-containing protein</fullName>
    </recommendedName>
</protein>
<feature type="region of interest" description="Disordered" evidence="1">
    <location>
        <begin position="1"/>
        <end position="155"/>
    </location>
</feature>
<evidence type="ECO:0000256" key="1">
    <source>
        <dbReference type="SAM" id="MobiDB-lite"/>
    </source>
</evidence>
<feature type="domain" description="DUF6802" evidence="2">
    <location>
        <begin position="166"/>
        <end position="223"/>
    </location>
</feature>
<dbReference type="Proteomes" id="UP000655208">
    <property type="component" value="Unassembled WGS sequence"/>
</dbReference>
<keyword evidence="4" id="KW-1185">Reference proteome</keyword>